<dbReference type="Pfam" id="PF14533">
    <property type="entry name" value="USP7_C2"/>
    <property type="match status" value="1"/>
</dbReference>
<comment type="similarity">
    <text evidence="2">Belongs to the peptidase C19 family.</text>
</comment>
<evidence type="ECO:0000313" key="10">
    <source>
        <dbReference type="Proteomes" id="UP001202328"/>
    </source>
</evidence>
<evidence type="ECO:0000256" key="3">
    <source>
        <dbReference type="ARBA" id="ARBA00012759"/>
    </source>
</evidence>
<dbReference type="EMBL" id="JAJJMB010017633">
    <property type="protein sequence ID" value="KAI3837024.1"/>
    <property type="molecule type" value="Genomic_DNA"/>
</dbReference>
<evidence type="ECO:0000256" key="6">
    <source>
        <dbReference type="ARBA" id="ARBA00022801"/>
    </source>
</evidence>
<dbReference type="GO" id="GO:0004843">
    <property type="term" value="F:cysteine-type deubiquitinase activity"/>
    <property type="evidence" value="ECO:0007669"/>
    <property type="project" value="UniProtKB-EC"/>
</dbReference>
<keyword evidence="5" id="KW-0833">Ubl conjugation pathway</keyword>
<proteinExistence type="inferred from homology"/>
<evidence type="ECO:0000256" key="5">
    <source>
        <dbReference type="ARBA" id="ARBA00022786"/>
    </source>
</evidence>
<dbReference type="AlphaFoldDB" id="A0AAD4RX03"/>
<evidence type="ECO:0000256" key="1">
    <source>
        <dbReference type="ARBA" id="ARBA00000707"/>
    </source>
</evidence>
<keyword evidence="6" id="KW-0378">Hydrolase</keyword>
<comment type="catalytic activity">
    <reaction evidence="1">
        <text>Thiol-dependent hydrolysis of ester, thioester, amide, peptide and isopeptide bonds formed by the C-terminal Gly of ubiquitin (a 76-residue protein attached to proteins as an intracellular targeting signal).</text>
        <dbReference type="EC" id="3.4.19.12"/>
    </reaction>
</comment>
<dbReference type="GO" id="GO:0006508">
    <property type="term" value="P:proteolysis"/>
    <property type="evidence" value="ECO:0007669"/>
    <property type="project" value="UniProtKB-KW"/>
</dbReference>
<keyword evidence="7" id="KW-0788">Thiol protease</keyword>
<keyword evidence="4" id="KW-0645">Protease</keyword>
<feature type="domain" description="Ubiquitin carboxyl-terminal hydrolase C-terminal" evidence="8">
    <location>
        <begin position="9"/>
        <end position="154"/>
    </location>
</feature>
<organism evidence="9 10">
    <name type="scientific">Papaver atlanticum</name>
    <dbReference type="NCBI Taxonomy" id="357466"/>
    <lineage>
        <taxon>Eukaryota</taxon>
        <taxon>Viridiplantae</taxon>
        <taxon>Streptophyta</taxon>
        <taxon>Embryophyta</taxon>
        <taxon>Tracheophyta</taxon>
        <taxon>Spermatophyta</taxon>
        <taxon>Magnoliopsida</taxon>
        <taxon>Ranunculales</taxon>
        <taxon>Papaveraceae</taxon>
        <taxon>Papaveroideae</taxon>
        <taxon>Papaver</taxon>
    </lineage>
</organism>
<keyword evidence="10" id="KW-1185">Reference proteome</keyword>
<dbReference type="InterPro" id="IPR029346">
    <property type="entry name" value="USP_C"/>
</dbReference>
<dbReference type="EC" id="3.4.19.12" evidence="3"/>
<evidence type="ECO:0000313" key="9">
    <source>
        <dbReference type="EMBL" id="KAI3837024.1"/>
    </source>
</evidence>
<name>A0AAD4RX03_9MAGN</name>
<evidence type="ECO:0000256" key="7">
    <source>
        <dbReference type="ARBA" id="ARBA00022807"/>
    </source>
</evidence>
<accession>A0AAD4RX03</accession>
<evidence type="ECO:0000256" key="4">
    <source>
        <dbReference type="ARBA" id="ARBA00022670"/>
    </source>
</evidence>
<feature type="non-terminal residue" evidence="9">
    <location>
        <position position="196"/>
    </location>
</feature>
<evidence type="ECO:0000259" key="8">
    <source>
        <dbReference type="Pfam" id="PF14533"/>
    </source>
</evidence>
<dbReference type="Proteomes" id="UP001202328">
    <property type="component" value="Unassembled WGS sequence"/>
</dbReference>
<sequence>MVELSHPEVELRLLEVFYHKIYKIFSLSEKIENADDQFWTLRAEEIPEEEKNLGPQERLIHVYHYTIDASQSQMQVKNFGEPFFLIIHQGETFGQVKLRIQKKLQVPGEEFTKWKFAFSSLGRAQYLQDSDVVVSSCFERYYGAWEHHLGLEHSEGSWERAYPTNQESAELIGLHLDNAEDLQVAQAETNGAGLTL</sequence>
<comment type="caution">
    <text evidence="9">The sequence shown here is derived from an EMBL/GenBank/DDBJ whole genome shotgun (WGS) entry which is preliminary data.</text>
</comment>
<gene>
    <name evidence="9" type="ORF">MKW98_005357</name>
</gene>
<evidence type="ECO:0000256" key="2">
    <source>
        <dbReference type="ARBA" id="ARBA00009085"/>
    </source>
</evidence>
<protein>
    <recommendedName>
        <fullName evidence="3">ubiquitinyl hydrolase 1</fullName>
        <ecNumber evidence="3">3.4.19.12</ecNumber>
    </recommendedName>
</protein>
<reference evidence="9" key="1">
    <citation type="submission" date="2022-04" db="EMBL/GenBank/DDBJ databases">
        <title>A functionally conserved STORR gene fusion in Papaver species that diverged 16.8 million years ago.</title>
        <authorList>
            <person name="Catania T."/>
        </authorList>
    </citation>
    <scope>NUCLEOTIDE SEQUENCE</scope>
    <source>
        <strain evidence="9">S-188037</strain>
    </source>
</reference>